<dbReference type="InterPro" id="IPR030392">
    <property type="entry name" value="S74_ICA"/>
</dbReference>
<comment type="caution">
    <text evidence="2">The sequence shown here is derived from an EMBL/GenBank/DDBJ whole genome shotgun (WGS) entry which is preliminary data.</text>
</comment>
<accession>A0A9X2ZGF1</accession>
<proteinExistence type="predicted"/>
<feature type="domain" description="Peptidase S74" evidence="1">
    <location>
        <begin position="625"/>
        <end position="737"/>
    </location>
</feature>
<dbReference type="Pfam" id="PF13884">
    <property type="entry name" value="Peptidase_S74"/>
    <property type="match status" value="1"/>
</dbReference>
<dbReference type="Proteomes" id="UP001151079">
    <property type="component" value="Unassembled WGS sequence"/>
</dbReference>
<evidence type="ECO:0000259" key="1">
    <source>
        <dbReference type="PROSITE" id="PS51688"/>
    </source>
</evidence>
<keyword evidence="3" id="KW-1185">Reference proteome</keyword>
<sequence>MSTNHNRIKVADLEKNQPDKILITNIDGELEFIDPNIFFVNDLTTGGTAKVLTAEMGKNLQNSKVDKVSGKNLLSDSEITRLGTLSNYTHPSSHAPSIIVQDPNNRFVTDAEKSTWNAKQPSLGFVPENAANKNVANGYAGLGTDGKLISSQLPSITLNDTFVIASQAAMLALQVQTGDLAIRTDLNKSFILKGSNPTVLADWQELLTPTSAVTTVFGRNGAIAAQTGDYNADQINETTTRKFQSANQQIFNDATSSIQTQLNSKASSTGSGASGTWGINITGNANTVGGIAAGSFMRSENTNGYYGMARPSDGNTTDWIRTTISGLIPYQSGNSGSIGTSSWNFNTIYGVTLYENNISLASKYLGINANAVSATNLSTSRFNWNTNGTKSAVVGQLSWNNYGNGHTIFDASSTQSPDNTTINNTNSQIAWTPSFPSLMGWNGVNTYGVRVDSSRISDRSARANGNLYIDDDYGYGIVGKYSDTRYQAIYAMGDAYKLSSDGSSSSNCYGLAWTHSNIGDQSKVGLSHQLLVMEAGVTKTAIGTGIWTSGTVSGLRFYAGYDAGVANSFSCDGWFRSGGSSGWYSSTFGGGIWMQNTTNVEIYGNKQLLVNNNIMSTGDVIAYYSDERLKTKKGTIINALDKVKTLNGFYYENNDLAKSFGYESNNLQLGLSAQEVQAILPEIVTMAPFDREVLEDGTEVSKSGENYLTVNYAKIVPLLIEAIKEQQAQIDFLLTKK</sequence>
<gene>
    <name evidence="2" type="ORF">OIU83_10635</name>
</gene>
<dbReference type="RefSeq" id="WP_264206236.1">
    <property type="nucleotide sequence ID" value="NZ_JAOZEW010000010.1"/>
</dbReference>
<protein>
    <submittedName>
        <fullName evidence="2">Tail fiber domain-containing protein</fullName>
    </submittedName>
</protein>
<evidence type="ECO:0000313" key="3">
    <source>
        <dbReference type="Proteomes" id="UP001151079"/>
    </source>
</evidence>
<dbReference type="EMBL" id="JAOZEW010000010">
    <property type="protein sequence ID" value="MCV9928112.1"/>
    <property type="molecule type" value="Genomic_DNA"/>
</dbReference>
<dbReference type="AlphaFoldDB" id="A0A9X2ZGF1"/>
<evidence type="ECO:0000313" key="2">
    <source>
        <dbReference type="EMBL" id="MCV9928112.1"/>
    </source>
</evidence>
<reference evidence="2" key="1">
    <citation type="submission" date="2022-10" db="EMBL/GenBank/DDBJ databases">
        <title>Two novel species of Flavobacterium.</title>
        <authorList>
            <person name="Liu Q."/>
            <person name="Xin Y.-H."/>
        </authorList>
    </citation>
    <scope>NUCLEOTIDE SEQUENCE</scope>
    <source>
        <strain evidence="2">LS1R49</strain>
    </source>
</reference>
<name>A0A9X2ZGF1_9FLAO</name>
<dbReference type="PROSITE" id="PS51688">
    <property type="entry name" value="ICA"/>
    <property type="match status" value="1"/>
</dbReference>
<organism evidence="2 3">
    <name type="scientific">Flavobacterium shii</name>
    <dbReference type="NCBI Taxonomy" id="2987687"/>
    <lineage>
        <taxon>Bacteria</taxon>
        <taxon>Pseudomonadati</taxon>
        <taxon>Bacteroidota</taxon>
        <taxon>Flavobacteriia</taxon>
        <taxon>Flavobacteriales</taxon>
        <taxon>Flavobacteriaceae</taxon>
        <taxon>Flavobacterium</taxon>
    </lineage>
</organism>